<dbReference type="CDD" id="cd07890">
    <property type="entry name" value="CYTH-like_AC_IV-like"/>
    <property type="match status" value="1"/>
</dbReference>
<reference evidence="2 3" key="1">
    <citation type="journal article" date="2016" name="Nat. Commun.">
        <title>Thousands of microbial genomes shed light on interconnected biogeochemical processes in an aquifer system.</title>
        <authorList>
            <person name="Anantharaman K."/>
            <person name="Brown C.T."/>
            <person name="Hug L.A."/>
            <person name="Sharon I."/>
            <person name="Castelle C.J."/>
            <person name="Probst A.J."/>
            <person name="Thomas B.C."/>
            <person name="Singh A."/>
            <person name="Wilkins M.J."/>
            <person name="Karaoz U."/>
            <person name="Brodie E.L."/>
            <person name="Williams K.H."/>
            <person name="Hubbard S.S."/>
            <person name="Banfield J.F."/>
        </authorList>
    </citation>
    <scope>NUCLEOTIDE SEQUENCE [LARGE SCALE GENOMIC DNA]</scope>
</reference>
<dbReference type="SUPFAM" id="SSF55154">
    <property type="entry name" value="CYTH-like phosphatases"/>
    <property type="match status" value="1"/>
</dbReference>
<organism evidence="2 3">
    <name type="scientific">Candidatus Doudnabacteria bacterium RIFCSPHIGHO2_12_FULL_48_16</name>
    <dbReference type="NCBI Taxonomy" id="1817838"/>
    <lineage>
        <taxon>Bacteria</taxon>
        <taxon>Candidatus Doudnaibacteriota</taxon>
    </lineage>
</organism>
<comment type="caution">
    <text evidence="2">The sequence shown here is derived from an EMBL/GenBank/DDBJ whole genome shotgun (WGS) entry which is preliminary data.</text>
</comment>
<feature type="domain" description="CYTH" evidence="1">
    <location>
        <begin position="1"/>
        <end position="175"/>
    </location>
</feature>
<dbReference type="Proteomes" id="UP000177682">
    <property type="component" value="Unassembled WGS sequence"/>
</dbReference>
<proteinExistence type="predicted"/>
<evidence type="ECO:0000259" key="1">
    <source>
        <dbReference type="PROSITE" id="PS51707"/>
    </source>
</evidence>
<dbReference type="Pfam" id="PF01928">
    <property type="entry name" value="CYTH"/>
    <property type="match status" value="1"/>
</dbReference>
<dbReference type="PANTHER" id="PTHR21028">
    <property type="entry name" value="SI:CH211-156B7.4"/>
    <property type="match status" value="1"/>
</dbReference>
<dbReference type="PROSITE" id="PS51707">
    <property type="entry name" value="CYTH"/>
    <property type="match status" value="1"/>
</dbReference>
<dbReference type="Gene3D" id="2.40.320.10">
    <property type="entry name" value="Hypothetical Protein Pfu-838710-001"/>
    <property type="match status" value="1"/>
</dbReference>
<gene>
    <name evidence="2" type="ORF">A3E29_00045</name>
</gene>
<dbReference type="AlphaFoldDB" id="A0A1F5PIT3"/>
<evidence type="ECO:0000313" key="3">
    <source>
        <dbReference type="Proteomes" id="UP000177682"/>
    </source>
</evidence>
<name>A0A1F5PIT3_9BACT</name>
<dbReference type="PANTHER" id="PTHR21028:SF2">
    <property type="entry name" value="CYTH DOMAIN-CONTAINING PROTEIN"/>
    <property type="match status" value="1"/>
</dbReference>
<sequence length="181" mass="20326">MKEIEVKAKVRNKAELLGKINALGIKLGPEIIQKDTIFVPPTLTSLPAEIGVPILRIREQGNKFILTLKVRLSNGLDKQESETEISDPVAAREIILSTGFKAMESFTKKRQKAKYQSWEICVDEVEGLGSFVEVEEMSEDGDSETIQAELFNFLKTLGITEADREHYGYDVLIWQKGQGKL</sequence>
<dbReference type="EMBL" id="MFEY01000008">
    <property type="protein sequence ID" value="OGE89767.1"/>
    <property type="molecule type" value="Genomic_DNA"/>
</dbReference>
<protein>
    <recommendedName>
        <fullName evidence="1">CYTH domain-containing protein</fullName>
    </recommendedName>
</protein>
<dbReference type="InterPro" id="IPR033469">
    <property type="entry name" value="CYTH-like_dom_sf"/>
</dbReference>
<dbReference type="NCBIfam" id="TIGR00318">
    <property type="entry name" value="cyaB"/>
    <property type="match status" value="1"/>
</dbReference>
<dbReference type="InterPro" id="IPR023577">
    <property type="entry name" value="CYTH_domain"/>
</dbReference>
<dbReference type="SMART" id="SM01118">
    <property type="entry name" value="CYTH"/>
    <property type="match status" value="1"/>
</dbReference>
<dbReference type="InterPro" id="IPR008173">
    <property type="entry name" value="Adenylyl_cyclase_CyaB"/>
</dbReference>
<accession>A0A1F5PIT3</accession>
<evidence type="ECO:0000313" key="2">
    <source>
        <dbReference type="EMBL" id="OGE89767.1"/>
    </source>
</evidence>